<feature type="transmembrane region" description="Helical" evidence="1">
    <location>
        <begin position="82"/>
        <end position="102"/>
    </location>
</feature>
<evidence type="ECO:0000256" key="1">
    <source>
        <dbReference type="SAM" id="Phobius"/>
    </source>
</evidence>
<feature type="transmembrane region" description="Helical" evidence="1">
    <location>
        <begin position="166"/>
        <end position="190"/>
    </location>
</feature>
<dbReference type="Pfam" id="PF19700">
    <property type="entry name" value="DUF6198"/>
    <property type="match status" value="1"/>
</dbReference>
<keyword evidence="1" id="KW-0472">Membrane</keyword>
<feature type="transmembrane region" description="Helical" evidence="1">
    <location>
        <begin position="55"/>
        <end position="75"/>
    </location>
</feature>
<keyword evidence="1" id="KW-0812">Transmembrane</keyword>
<feature type="transmembrane region" description="Helical" evidence="1">
    <location>
        <begin position="12"/>
        <end position="35"/>
    </location>
</feature>
<organism evidence="2 3">
    <name type="scientific">Candidatus Scatomonas pullistercoris</name>
    <dbReference type="NCBI Taxonomy" id="2840920"/>
    <lineage>
        <taxon>Bacteria</taxon>
        <taxon>Bacillati</taxon>
        <taxon>Bacillota</taxon>
        <taxon>Clostridia</taxon>
        <taxon>Lachnospirales</taxon>
        <taxon>Lachnospiraceae</taxon>
        <taxon>Lachnospiraceae incertae sedis</taxon>
        <taxon>Candidatus Scatomonas</taxon>
    </lineage>
</organism>
<reference evidence="2" key="1">
    <citation type="submission" date="2020-10" db="EMBL/GenBank/DDBJ databases">
        <authorList>
            <person name="Gilroy R."/>
        </authorList>
    </citation>
    <scope>NUCLEOTIDE SEQUENCE</scope>
    <source>
        <strain evidence="2">CHK188-20938</strain>
    </source>
</reference>
<dbReference type="PANTHER" id="PTHR40078:SF1">
    <property type="entry name" value="INTEGRAL MEMBRANE PROTEIN"/>
    <property type="match status" value="1"/>
</dbReference>
<protein>
    <submittedName>
        <fullName evidence="2">Tat pathway signal sequence</fullName>
    </submittedName>
</protein>
<dbReference type="Proteomes" id="UP000824169">
    <property type="component" value="Unassembled WGS sequence"/>
</dbReference>
<dbReference type="InterPro" id="IPR038750">
    <property type="entry name" value="YczE/YyaS-like"/>
</dbReference>
<keyword evidence="1" id="KW-1133">Transmembrane helix</keyword>
<dbReference type="EMBL" id="DVOO01000015">
    <property type="protein sequence ID" value="HIV25272.1"/>
    <property type="molecule type" value="Genomic_DNA"/>
</dbReference>
<accession>A0A9D1TB31</accession>
<reference evidence="2" key="2">
    <citation type="journal article" date="2021" name="PeerJ">
        <title>Extensive microbial diversity within the chicken gut microbiome revealed by metagenomics and culture.</title>
        <authorList>
            <person name="Gilroy R."/>
            <person name="Ravi A."/>
            <person name="Getino M."/>
            <person name="Pursley I."/>
            <person name="Horton D.L."/>
            <person name="Alikhan N.F."/>
            <person name="Baker D."/>
            <person name="Gharbi K."/>
            <person name="Hall N."/>
            <person name="Watson M."/>
            <person name="Adriaenssens E.M."/>
            <person name="Foster-Nyarko E."/>
            <person name="Jarju S."/>
            <person name="Secka A."/>
            <person name="Antonio M."/>
            <person name="Oren A."/>
            <person name="Chaudhuri R.R."/>
            <person name="La Ragione R."/>
            <person name="Hildebrand F."/>
            <person name="Pallen M.J."/>
        </authorList>
    </citation>
    <scope>NUCLEOTIDE SEQUENCE</scope>
    <source>
        <strain evidence="2">CHK188-20938</strain>
    </source>
</reference>
<dbReference type="PANTHER" id="PTHR40078">
    <property type="entry name" value="INTEGRAL MEMBRANE PROTEIN-RELATED"/>
    <property type="match status" value="1"/>
</dbReference>
<name>A0A9D1TB31_9FIRM</name>
<feature type="transmembrane region" description="Helical" evidence="1">
    <location>
        <begin position="114"/>
        <end position="145"/>
    </location>
</feature>
<comment type="caution">
    <text evidence="2">The sequence shown here is derived from an EMBL/GenBank/DDBJ whole genome shotgun (WGS) entry which is preliminary data.</text>
</comment>
<sequence>MKQRSADRTILCRRVIMAVAGILLTGISVALFNTIAFGTDPFSCLTLGVWYVTGIPYRFVYMLVNGLLLAGVFFLDRHYIGLATVLNLLFMGSIVELFMPVFDSWLPGLGLGVKLLFLCLAVILMCFAASLYFTADLGVSTYDAWALILSKKKNFPFKLCRISTDIVCTAAGFLMGAVVGVGTVITALGMGPFIEFFNKTCSGPMLYGTGRKTGENRPFRAD</sequence>
<evidence type="ECO:0000313" key="2">
    <source>
        <dbReference type="EMBL" id="HIV25272.1"/>
    </source>
</evidence>
<dbReference type="AlphaFoldDB" id="A0A9D1TB31"/>
<evidence type="ECO:0000313" key="3">
    <source>
        <dbReference type="Proteomes" id="UP000824169"/>
    </source>
</evidence>
<gene>
    <name evidence="2" type="ORF">IAB71_05710</name>
</gene>
<proteinExistence type="predicted"/>